<evidence type="ECO:0000256" key="4">
    <source>
        <dbReference type="ARBA" id="ARBA00022553"/>
    </source>
</evidence>
<dbReference type="EC" id="2.7.13.3" evidence="3"/>
<keyword evidence="15" id="KW-0472">Membrane</keyword>
<evidence type="ECO:0000259" key="17">
    <source>
        <dbReference type="PROSITE" id="PS50110"/>
    </source>
</evidence>
<dbReference type="SMART" id="SM00304">
    <property type="entry name" value="HAMP"/>
    <property type="match status" value="1"/>
</dbReference>
<dbReference type="SMART" id="SM00388">
    <property type="entry name" value="HisKA"/>
    <property type="match status" value="1"/>
</dbReference>
<dbReference type="SUPFAM" id="SSF47384">
    <property type="entry name" value="Homodimeric domain of signal transducing histidine kinase"/>
    <property type="match status" value="1"/>
</dbReference>
<dbReference type="PROSITE" id="PS50110">
    <property type="entry name" value="RESPONSE_REGULATORY"/>
    <property type="match status" value="1"/>
</dbReference>
<evidence type="ECO:0000256" key="13">
    <source>
        <dbReference type="PROSITE-ProRule" id="PRU00169"/>
    </source>
</evidence>
<keyword evidence="15" id="KW-1133">Transmembrane helix</keyword>
<evidence type="ECO:0000313" key="21">
    <source>
        <dbReference type="Proteomes" id="UP000254512"/>
    </source>
</evidence>
<dbReference type="SUPFAM" id="SSF158472">
    <property type="entry name" value="HAMP domain-like"/>
    <property type="match status" value="1"/>
</dbReference>
<dbReference type="Pfam" id="PF02518">
    <property type="entry name" value="HATPase_c"/>
    <property type="match status" value="1"/>
</dbReference>
<dbReference type="InterPro" id="IPR001789">
    <property type="entry name" value="Sig_transdc_resp-reg_receiver"/>
</dbReference>
<evidence type="ECO:0000256" key="5">
    <source>
        <dbReference type="ARBA" id="ARBA00022679"/>
    </source>
</evidence>
<dbReference type="InterPro" id="IPR003594">
    <property type="entry name" value="HATPase_dom"/>
</dbReference>
<keyword evidence="9" id="KW-0902">Two-component regulatory system</keyword>
<dbReference type="FunFam" id="3.30.565.10:FF:000010">
    <property type="entry name" value="Sensor histidine kinase RcsC"/>
    <property type="match status" value="1"/>
</dbReference>
<dbReference type="PANTHER" id="PTHR45339:SF5">
    <property type="entry name" value="HISTIDINE KINASE"/>
    <property type="match status" value="1"/>
</dbReference>
<keyword evidence="6" id="KW-0547">Nucleotide-binding</keyword>
<reference evidence="20 21" key="1">
    <citation type="submission" date="2018-06" db="EMBL/GenBank/DDBJ databases">
        <authorList>
            <consortium name="Pathogen Informatics"/>
            <person name="Doyle S."/>
        </authorList>
    </citation>
    <scope>NUCLEOTIDE SEQUENCE [LARGE SCALE GENOMIC DNA]</scope>
    <source>
        <strain evidence="20 21">NCTC11645</strain>
    </source>
</reference>
<dbReference type="Gene3D" id="1.10.287.130">
    <property type="match status" value="1"/>
</dbReference>
<dbReference type="Gene3D" id="6.10.340.10">
    <property type="match status" value="1"/>
</dbReference>
<feature type="region of interest" description="Disordered" evidence="14">
    <location>
        <begin position="934"/>
        <end position="965"/>
    </location>
</feature>
<dbReference type="CDD" id="cd06225">
    <property type="entry name" value="HAMP"/>
    <property type="match status" value="1"/>
</dbReference>
<evidence type="ECO:0000256" key="7">
    <source>
        <dbReference type="ARBA" id="ARBA00022777"/>
    </source>
</evidence>
<evidence type="ECO:0000256" key="15">
    <source>
        <dbReference type="SAM" id="Phobius"/>
    </source>
</evidence>
<keyword evidence="7 20" id="KW-0418">Kinase</keyword>
<evidence type="ECO:0000313" key="20">
    <source>
        <dbReference type="EMBL" id="STO57408.1"/>
    </source>
</evidence>
<feature type="domain" description="HAMP" evidence="18">
    <location>
        <begin position="341"/>
        <end position="394"/>
    </location>
</feature>
<dbReference type="SMART" id="SM00387">
    <property type="entry name" value="HATPase_c"/>
    <property type="match status" value="1"/>
</dbReference>
<dbReference type="GO" id="GO:0000155">
    <property type="term" value="F:phosphorelay sensor kinase activity"/>
    <property type="evidence" value="ECO:0007669"/>
    <property type="project" value="InterPro"/>
</dbReference>
<dbReference type="PROSITE" id="PS50885">
    <property type="entry name" value="HAMP"/>
    <property type="match status" value="1"/>
</dbReference>
<protein>
    <recommendedName>
        <fullName evidence="11">Sensory/regulatory protein RpfC</fullName>
        <ecNumber evidence="3">2.7.13.3</ecNumber>
    </recommendedName>
</protein>
<comment type="subunit">
    <text evidence="10">At low DSF concentrations, interacts with RpfF.</text>
</comment>
<dbReference type="InterPro" id="IPR005467">
    <property type="entry name" value="His_kinase_dom"/>
</dbReference>
<feature type="domain" description="Histidine kinase" evidence="16">
    <location>
        <begin position="419"/>
        <end position="644"/>
    </location>
</feature>
<evidence type="ECO:0000259" key="16">
    <source>
        <dbReference type="PROSITE" id="PS50109"/>
    </source>
</evidence>
<dbReference type="Pfam" id="PF01627">
    <property type="entry name" value="Hpt"/>
    <property type="match status" value="1"/>
</dbReference>
<dbReference type="Gene3D" id="3.40.50.2300">
    <property type="match status" value="1"/>
</dbReference>
<feature type="compositionally biased region" description="Polar residues" evidence="14">
    <location>
        <begin position="953"/>
        <end position="962"/>
    </location>
</feature>
<dbReference type="SUPFAM" id="SSF52172">
    <property type="entry name" value="CheY-like"/>
    <property type="match status" value="1"/>
</dbReference>
<organism evidence="20 21">
    <name type="scientific">Grimontia hollisae</name>
    <name type="common">Vibrio hollisae</name>
    <dbReference type="NCBI Taxonomy" id="673"/>
    <lineage>
        <taxon>Bacteria</taxon>
        <taxon>Pseudomonadati</taxon>
        <taxon>Pseudomonadota</taxon>
        <taxon>Gammaproteobacteria</taxon>
        <taxon>Vibrionales</taxon>
        <taxon>Vibrionaceae</taxon>
        <taxon>Grimontia</taxon>
    </lineage>
</organism>
<feature type="modified residue" description="Phosphohistidine" evidence="12">
    <location>
        <position position="1017"/>
    </location>
</feature>
<dbReference type="Gene3D" id="3.30.565.10">
    <property type="entry name" value="Histidine kinase-like ATPase, C-terminal domain"/>
    <property type="match status" value="1"/>
</dbReference>
<dbReference type="SUPFAM" id="SSF47226">
    <property type="entry name" value="Histidine-containing phosphotransfer domain, HPT domain"/>
    <property type="match status" value="1"/>
</dbReference>
<dbReference type="Pfam" id="PF00512">
    <property type="entry name" value="HisKA"/>
    <property type="match status" value="1"/>
</dbReference>
<accession>A0A377HME7</accession>
<dbReference type="InterPro" id="IPR036097">
    <property type="entry name" value="HisK_dim/P_sf"/>
</dbReference>
<dbReference type="PROSITE" id="PS50109">
    <property type="entry name" value="HIS_KIN"/>
    <property type="match status" value="1"/>
</dbReference>
<dbReference type="PANTHER" id="PTHR45339">
    <property type="entry name" value="HYBRID SIGNAL TRANSDUCTION HISTIDINE KINASE J"/>
    <property type="match status" value="1"/>
</dbReference>
<feature type="domain" description="HPt" evidence="19">
    <location>
        <begin position="978"/>
        <end position="1078"/>
    </location>
</feature>
<dbReference type="InterPro" id="IPR008207">
    <property type="entry name" value="Sig_transdc_His_kin_Hpt_dom"/>
</dbReference>
<dbReference type="AlphaFoldDB" id="A0A377HME7"/>
<proteinExistence type="predicted"/>
<dbReference type="InterPro" id="IPR004358">
    <property type="entry name" value="Sig_transdc_His_kin-like_C"/>
</dbReference>
<evidence type="ECO:0000256" key="11">
    <source>
        <dbReference type="ARBA" id="ARBA00068150"/>
    </source>
</evidence>
<dbReference type="Pfam" id="PF00072">
    <property type="entry name" value="Response_reg"/>
    <property type="match status" value="1"/>
</dbReference>
<dbReference type="CDD" id="cd16922">
    <property type="entry name" value="HATPase_EvgS-ArcB-TorS-like"/>
    <property type="match status" value="1"/>
</dbReference>
<feature type="transmembrane region" description="Helical" evidence="15">
    <location>
        <begin position="319"/>
        <end position="339"/>
    </location>
</feature>
<evidence type="ECO:0000256" key="8">
    <source>
        <dbReference type="ARBA" id="ARBA00022840"/>
    </source>
</evidence>
<dbReference type="STRING" id="673.AL542_17120"/>
<dbReference type="PRINTS" id="PR00344">
    <property type="entry name" value="BCTRLSENSOR"/>
</dbReference>
<dbReference type="InterPro" id="IPR036890">
    <property type="entry name" value="HATPase_C_sf"/>
</dbReference>
<keyword evidence="4 13" id="KW-0597">Phosphoprotein</keyword>
<dbReference type="InterPro" id="IPR011006">
    <property type="entry name" value="CheY-like_superfamily"/>
</dbReference>
<dbReference type="InterPro" id="IPR003661">
    <property type="entry name" value="HisK_dim/P_dom"/>
</dbReference>
<feature type="modified residue" description="4-aspartylphosphate" evidence="13">
    <location>
        <position position="856"/>
    </location>
</feature>
<evidence type="ECO:0000256" key="1">
    <source>
        <dbReference type="ARBA" id="ARBA00000085"/>
    </source>
</evidence>
<dbReference type="InterPro" id="IPR003660">
    <property type="entry name" value="HAMP_dom"/>
</dbReference>
<evidence type="ECO:0000259" key="18">
    <source>
        <dbReference type="PROSITE" id="PS50885"/>
    </source>
</evidence>
<dbReference type="InterPro" id="IPR036641">
    <property type="entry name" value="HPT_dom_sf"/>
</dbReference>
<dbReference type="PROSITE" id="PS50894">
    <property type="entry name" value="HPT"/>
    <property type="match status" value="1"/>
</dbReference>
<dbReference type="CDD" id="cd00082">
    <property type="entry name" value="HisKA"/>
    <property type="match status" value="1"/>
</dbReference>
<evidence type="ECO:0000256" key="2">
    <source>
        <dbReference type="ARBA" id="ARBA00004370"/>
    </source>
</evidence>
<dbReference type="RefSeq" id="WP_115659729.1">
    <property type="nucleotide sequence ID" value="NZ_UGHD01000002.1"/>
</dbReference>
<evidence type="ECO:0000259" key="19">
    <source>
        <dbReference type="PROSITE" id="PS50894"/>
    </source>
</evidence>
<keyword evidence="15" id="KW-0812">Transmembrane</keyword>
<dbReference type="Proteomes" id="UP000254512">
    <property type="component" value="Unassembled WGS sequence"/>
</dbReference>
<evidence type="ECO:0000256" key="14">
    <source>
        <dbReference type="SAM" id="MobiDB-lite"/>
    </source>
</evidence>
<feature type="transmembrane region" description="Helical" evidence="15">
    <location>
        <begin position="21"/>
        <end position="43"/>
    </location>
</feature>
<dbReference type="CDD" id="cd00088">
    <property type="entry name" value="HPT"/>
    <property type="match status" value="1"/>
</dbReference>
<feature type="domain" description="Response regulatory" evidence="17">
    <location>
        <begin position="807"/>
        <end position="925"/>
    </location>
</feature>
<dbReference type="EMBL" id="UGHD01000002">
    <property type="protein sequence ID" value="STO57408.1"/>
    <property type="molecule type" value="Genomic_DNA"/>
</dbReference>
<dbReference type="Pfam" id="PF00672">
    <property type="entry name" value="HAMP"/>
    <property type="match status" value="1"/>
</dbReference>
<keyword evidence="8" id="KW-0067">ATP-binding</keyword>
<name>A0A377HME7_GRIHO</name>
<evidence type="ECO:0000256" key="6">
    <source>
        <dbReference type="ARBA" id="ARBA00022741"/>
    </source>
</evidence>
<evidence type="ECO:0000256" key="9">
    <source>
        <dbReference type="ARBA" id="ARBA00023012"/>
    </source>
</evidence>
<comment type="subcellular location">
    <subcellularLocation>
        <location evidence="2">Membrane</location>
    </subcellularLocation>
</comment>
<dbReference type="GO" id="GO:0005886">
    <property type="term" value="C:plasma membrane"/>
    <property type="evidence" value="ECO:0007669"/>
    <property type="project" value="UniProtKB-SubCell"/>
</dbReference>
<dbReference type="CDD" id="cd17546">
    <property type="entry name" value="REC_hyHK_CKI1_RcsC-like"/>
    <property type="match status" value="1"/>
</dbReference>
<evidence type="ECO:0000256" key="10">
    <source>
        <dbReference type="ARBA" id="ARBA00064003"/>
    </source>
</evidence>
<dbReference type="GO" id="GO:0005524">
    <property type="term" value="F:ATP binding"/>
    <property type="evidence" value="ECO:0007669"/>
    <property type="project" value="UniProtKB-KW"/>
</dbReference>
<evidence type="ECO:0000256" key="12">
    <source>
        <dbReference type="PROSITE-ProRule" id="PRU00110"/>
    </source>
</evidence>
<sequence length="1085" mass="121459">MSDERNQSTHPFPFSKSIVGNVGLIMAMMTLCAMILAVSTYVMHDTANTDTQNTSRLEIPSALLSVSMLRYAGEMNRSMLSYALGESTSLESYYRNKKQFEISLNELKKIHGENALHLKNITGIYQDFSGKIENNVIGRYDPGSEKWALNEKRIISSSMLGELYAAIAWLDASDNDSGRLSSQDFQHYVWLIKDEVDDITSALFFYLSGELMQRKRFEANKTFFRQHIDYLRKNTDNPTLIRQLDTIEHLGTVMFERIKQVFNQYDPRRKLDAITSLKSININEYKALDTALTEFSRETSFSAANSMTNLRHVLKNNQISFFSLFAMMALVSVIVTVYINKRVTQPIARLAEAMRNLADGNPEIPILYKDRTDEVGQISHALSSFRDHIISRNQAREQLLYQKELAESASKAKAQFLAAMSHEIRTPMNGVIGMIDILLRSKLDMSQMSIANTVRESALSLLSIINDILDFSRIEAGKMRIDNVTLSLRQIAEQVMDNLATEAVEKNVSLTLFVSPDVPSSLCGDPTRIKQILFNIIGNGIKFSGGQSHRGEVQVWITADIAKDGNAKISIEIRDNGIGISQDKLESIFRPFMQAEYSTTRRYGGSGLGLAISRNIASLMGGTITANSEEGIGSTFTVNLHLRVPEENSAPDACNIDLLRQSANTLRHIICLNTLENGALKVSINNYLQAMNIASESVAIDTLHRFAFERDDIKYVILCRSYHQAKQLMPAVLPRSADIRFLELDMSLPVRRYGGIDVFAVFSSPLKLSSLLSGLRICVGLESPDYPALDTRAKDAFIERVGENQGVILVAEDNITNQAVIEKQLTYLGYNVVMTADGLDALRAYRKQPFTLVITDCHMPNMDGYELTRAIREVQKERSEFVPIVALTANALVGEAERCIEIGMNDFIAKPVEIDVIQKMLSKWCSQSKPYCEPRFEQNPPSQEPSPRDNKAILNTEQTPSPSVELDPDVLKKLFWDDTETYAEILGEFIKHCEPELKSLAAIKAPFEFNDVKTLSHKLKTSSRSIGARELSDLCMQIEQCAANNNENTLALIDELGPLLQATLAAVHRKHTDLLQSLGTGSTDK</sequence>
<keyword evidence="5 20" id="KW-0808">Transferase</keyword>
<gene>
    <name evidence="20" type="primary">rcsC_2</name>
    <name evidence="20" type="ORF">NCTC11645_01798</name>
</gene>
<dbReference type="Gene3D" id="1.20.120.160">
    <property type="entry name" value="HPT domain"/>
    <property type="match status" value="1"/>
</dbReference>
<dbReference type="SUPFAM" id="SSF55874">
    <property type="entry name" value="ATPase domain of HSP90 chaperone/DNA topoisomerase II/histidine kinase"/>
    <property type="match status" value="1"/>
</dbReference>
<comment type="catalytic activity">
    <reaction evidence="1">
        <text>ATP + protein L-histidine = ADP + protein N-phospho-L-histidine.</text>
        <dbReference type="EC" id="2.7.13.3"/>
    </reaction>
</comment>
<evidence type="ECO:0000256" key="3">
    <source>
        <dbReference type="ARBA" id="ARBA00012438"/>
    </source>
</evidence>
<dbReference type="SMART" id="SM00448">
    <property type="entry name" value="REC"/>
    <property type="match status" value="1"/>
</dbReference>
<dbReference type="FunFam" id="1.10.287.130:FF:000002">
    <property type="entry name" value="Two-component osmosensing histidine kinase"/>
    <property type="match status" value="1"/>
</dbReference>